<gene>
    <name evidence="11" type="ORF">QYM36_016896</name>
</gene>
<dbReference type="InterPro" id="IPR004156">
    <property type="entry name" value="OATP"/>
</dbReference>
<dbReference type="GO" id="GO:0016323">
    <property type="term" value="C:basolateral plasma membrane"/>
    <property type="evidence" value="ECO:0007669"/>
    <property type="project" value="TreeGrafter"/>
</dbReference>
<keyword evidence="5 8" id="KW-1133">Transmembrane helix</keyword>
<evidence type="ECO:0000256" key="3">
    <source>
        <dbReference type="ARBA" id="ARBA00022475"/>
    </source>
</evidence>
<protein>
    <recommendedName>
        <fullName evidence="8">Solute carrier organic anion transporter family member</fullName>
    </recommendedName>
</protein>
<feature type="compositionally biased region" description="Low complexity" evidence="9">
    <location>
        <begin position="291"/>
        <end position="313"/>
    </location>
</feature>
<evidence type="ECO:0000256" key="2">
    <source>
        <dbReference type="ARBA" id="ARBA00009657"/>
    </source>
</evidence>
<feature type="transmembrane region" description="Helical" evidence="8">
    <location>
        <begin position="334"/>
        <end position="352"/>
    </location>
</feature>
<comment type="subcellular location">
    <subcellularLocation>
        <location evidence="1 8">Cell membrane</location>
        <topology evidence="1 8">Multi-pass membrane protein</topology>
    </subcellularLocation>
</comment>
<evidence type="ECO:0000313" key="11">
    <source>
        <dbReference type="EMBL" id="KAK2704664.1"/>
    </source>
</evidence>
<feature type="transmembrane region" description="Helical" evidence="8">
    <location>
        <begin position="112"/>
        <end position="134"/>
    </location>
</feature>
<dbReference type="InterPro" id="IPR002350">
    <property type="entry name" value="Kazal_dom"/>
</dbReference>
<dbReference type="SUPFAM" id="SSF103473">
    <property type="entry name" value="MFS general substrate transporter"/>
    <property type="match status" value="1"/>
</dbReference>
<feature type="transmembrane region" description="Helical" evidence="8">
    <location>
        <begin position="47"/>
        <end position="71"/>
    </location>
</feature>
<evidence type="ECO:0000256" key="7">
    <source>
        <dbReference type="ARBA" id="ARBA00023157"/>
    </source>
</evidence>
<keyword evidence="7" id="KW-1015">Disulfide bond</keyword>
<dbReference type="NCBIfam" id="TIGR00805">
    <property type="entry name" value="oat"/>
    <property type="match status" value="1"/>
</dbReference>
<feature type="transmembrane region" description="Helical" evidence="8">
    <location>
        <begin position="614"/>
        <end position="635"/>
    </location>
</feature>
<feature type="transmembrane region" description="Helical" evidence="8">
    <location>
        <begin position="405"/>
        <end position="425"/>
    </location>
</feature>
<evidence type="ECO:0000259" key="10">
    <source>
        <dbReference type="PROSITE" id="PS51465"/>
    </source>
</evidence>
<dbReference type="GO" id="GO:0006811">
    <property type="term" value="P:monoatomic ion transport"/>
    <property type="evidence" value="ECO:0007669"/>
    <property type="project" value="UniProtKB-KW"/>
</dbReference>
<keyword evidence="12" id="KW-1185">Reference proteome</keyword>
<dbReference type="Proteomes" id="UP001187531">
    <property type="component" value="Unassembled WGS sequence"/>
</dbReference>
<evidence type="ECO:0000256" key="8">
    <source>
        <dbReference type="RuleBase" id="RU362056"/>
    </source>
</evidence>
<keyword evidence="8" id="KW-0813">Transport</keyword>
<evidence type="ECO:0000256" key="9">
    <source>
        <dbReference type="SAM" id="MobiDB-lite"/>
    </source>
</evidence>
<dbReference type="GO" id="GO:0015347">
    <property type="term" value="F:sodium-independent organic anion transmembrane transporter activity"/>
    <property type="evidence" value="ECO:0007669"/>
    <property type="project" value="TreeGrafter"/>
</dbReference>
<dbReference type="InterPro" id="IPR036259">
    <property type="entry name" value="MFS_trans_sf"/>
</dbReference>
<reference evidence="11" key="1">
    <citation type="submission" date="2023-07" db="EMBL/GenBank/DDBJ databases">
        <title>Chromosome-level genome assembly of Artemia franciscana.</title>
        <authorList>
            <person name="Jo E."/>
        </authorList>
    </citation>
    <scope>NUCLEOTIDE SEQUENCE</scope>
    <source>
        <tissue evidence="11">Whole body</tissue>
    </source>
</reference>
<evidence type="ECO:0000256" key="6">
    <source>
        <dbReference type="ARBA" id="ARBA00023136"/>
    </source>
</evidence>
<feature type="region of interest" description="Disordered" evidence="9">
    <location>
        <begin position="290"/>
        <end position="317"/>
    </location>
</feature>
<dbReference type="Pfam" id="PF03137">
    <property type="entry name" value="OATP"/>
    <property type="match status" value="1"/>
</dbReference>
<feature type="transmembrane region" description="Helical" evidence="8">
    <location>
        <begin position="525"/>
        <end position="549"/>
    </location>
</feature>
<feature type="transmembrane region" description="Helical" evidence="8">
    <location>
        <begin position="258"/>
        <end position="279"/>
    </location>
</feature>
<dbReference type="EMBL" id="JAVRJZ010000021">
    <property type="protein sequence ID" value="KAK2704664.1"/>
    <property type="molecule type" value="Genomic_DNA"/>
</dbReference>
<dbReference type="Gene3D" id="1.20.1250.20">
    <property type="entry name" value="MFS general substrate transporter like domains"/>
    <property type="match status" value="1"/>
</dbReference>
<organism evidence="11 12">
    <name type="scientific">Artemia franciscana</name>
    <name type="common">Brine shrimp</name>
    <name type="synonym">Artemia sanfranciscana</name>
    <dbReference type="NCBI Taxonomy" id="6661"/>
    <lineage>
        <taxon>Eukaryota</taxon>
        <taxon>Metazoa</taxon>
        <taxon>Ecdysozoa</taxon>
        <taxon>Arthropoda</taxon>
        <taxon>Crustacea</taxon>
        <taxon>Branchiopoda</taxon>
        <taxon>Anostraca</taxon>
        <taxon>Artemiidae</taxon>
        <taxon>Artemia</taxon>
    </lineage>
</organism>
<evidence type="ECO:0000256" key="5">
    <source>
        <dbReference type="ARBA" id="ARBA00022989"/>
    </source>
</evidence>
<keyword evidence="8" id="KW-0406">Ion transport</keyword>
<feature type="region of interest" description="Disordered" evidence="9">
    <location>
        <begin position="646"/>
        <end position="667"/>
    </location>
</feature>
<evidence type="ECO:0000313" key="12">
    <source>
        <dbReference type="Proteomes" id="UP001187531"/>
    </source>
</evidence>
<feature type="transmembrane region" description="Helical" evidence="8">
    <location>
        <begin position="83"/>
        <end position="105"/>
    </location>
</feature>
<dbReference type="CDD" id="cd17336">
    <property type="entry name" value="MFS_SLCO_OATP"/>
    <property type="match status" value="1"/>
</dbReference>
<feature type="transmembrane region" description="Helical" evidence="8">
    <location>
        <begin position="561"/>
        <end position="585"/>
    </location>
</feature>
<dbReference type="AlphaFoldDB" id="A0AA88HCS8"/>
<feature type="domain" description="Kazal-like" evidence="10">
    <location>
        <begin position="441"/>
        <end position="498"/>
    </location>
</feature>
<sequence>MKNNKKAQFNEPQICEVAYDDDEDTKCGIGPFQGDWLQKFANKQSYIIVYSIIGTFQSMFFTYFVAVLTTIEKQFRFKSRTTGVVLSGNECSQILLSLLLSYFGGQGHRPRLLGIGMLCSSLACFIVIIPHLFYSPDTEIPLTNQNNLTFTCSDSRAPSSNDCGQPDYTDSIMPSIFLFLSQFVSGIGSTMFYTLGIPYLDDNTKKTKAPMLIGITSCLRLFGPTLGFLLAAACLKLYVNVTDQPFFGTTDPRWIGAWWLGFVAVGLLLIPAAMMISCFPRRLPRKQTRISSSGVYRQVSRQSSSKSNSPANSERPKLKDFPMAMKRLLTNKPLMWNNVNNVFTVFAISGYITFLPKYMQAQFQLSASNASIVNGIAGIAFMAMGLLIGGMVLSKLQPRAINVQIYMIVADLVYIIIFGVFAFVGCDSKPLHGMRSDNGLINPISDCNIDCSCEGLRYSPVCSEDGEMNFFSPCHAGCKENSIDSMGKKIYTDCSCLAFFNSTSNAWSNGSVTSGICDGNCMTIFYIYVLSKGILQFFAGTARVGGTIINFRCVDPKDKAVALGLGTFLLSIFAFIPGPIVYGILIDNACLLWHKDECGKPGHCWVYDPVNFRFILHSVTAGLLLVGVFADVMVCRYIKDLDLYKESDGNSSEPSAPPLAIDKLPMYDDEFENEKKLVQ</sequence>
<accession>A0AA88HCS8</accession>
<feature type="transmembrane region" description="Helical" evidence="8">
    <location>
        <begin position="176"/>
        <end position="200"/>
    </location>
</feature>
<keyword evidence="6 8" id="KW-0472">Membrane</keyword>
<dbReference type="Pfam" id="PF07648">
    <property type="entry name" value="Kazal_2"/>
    <property type="match status" value="1"/>
</dbReference>
<keyword evidence="4 8" id="KW-0812">Transmembrane</keyword>
<feature type="transmembrane region" description="Helical" evidence="8">
    <location>
        <begin position="372"/>
        <end position="393"/>
    </location>
</feature>
<proteinExistence type="inferred from homology"/>
<comment type="caution">
    <text evidence="11">The sequence shown here is derived from an EMBL/GenBank/DDBJ whole genome shotgun (WGS) entry which is preliminary data.</text>
</comment>
<keyword evidence="3" id="KW-1003">Cell membrane</keyword>
<comment type="similarity">
    <text evidence="2 8">Belongs to the organo anion transporter (TC 2.A.60) family.</text>
</comment>
<dbReference type="PANTHER" id="PTHR11388">
    <property type="entry name" value="ORGANIC ANION TRANSPORTER"/>
    <property type="match status" value="1"/>
</dbReference>
<name>A0AA88HCS8_ARTSF</name>
<dbReference type="GO" id="GO:0043252">
    <property type="term" value="P:sodium-independent organic anion transport"/>
    <property type="evidence" value="ECO:0007669"/>
    <property type="project" value="TreeGrafter"/>
</dbReference>
<evidence type="ECO:0000256" key="4">
    <source>
        <dbReference type="ARBA" id="ARBA00022692"/>
    </source>
</evidence>
<evidence type="ECO:0000256" key="1">
    <source>
        <dbReference type="ARBA" id="ARBA00004651"/>
    </source>
</evidence>
<dbReference type="PROSITE" id="PS51465">
    <property type="entry name" value="KAZAL_2"/>
    <property type="match status" value="1"/>
</dbReference>
<dbReference type="PANTHER" id="PTHR11388:SF76">
    <property type="entry name" value="SOLUTE CARRIER ORGANIC ANION TRANSPORTER FAMILY MEMBER"/>
    <property type="match status" value="1"/>
</dbReference>
<feature type="transmembrane region" description="Helical" evidence="8">
    <location>
        <begin position="212"/>
        <end position="238"/>
    </location>
</feature>